<accession>A0A6J4QR12</accession>
<organism evidence="12">
    <name type="scientific">uncultured Rubrobacteraceae bacterium</name>
    <dbReference type="NCBI Taxonomy" id="349277"/>
    <lineage>
        <taxon>Bacteria</taxon>
        <taxon>Bacillati</taxon>
        <taxon>Actinomycetota</taxon>
        <taxon>Rubrobacteria</taxon>
        <taxon>Rubrobacterales</taxon>
        <taxon>Rubrobacteraceae</taxon>
        <taxon>environmental samples</taxon>
    </lineage>
</organism>
<dbReference type="InterPro" id="IPR008279">
    <property type="entry name" value="PEP-util_enz_mobile_dom"/>
</dbReference>
<name>A0A6J4QR12_9ACTN</name>
<dbReference type="Gene3D" id="3.20.20.60">
    <property type="entry name" value="Phosphoenolpyruvate-binding domains"/>
    <property type="match status" value="1"/>
</dbReference>
<keyword evidence="5 12" id="KW-0808">Transferase</keyword>
<evidence type="ECO:0000256" key="1">
    <source>
        <dbReference type="ARBA" id="ARBA00001946"/>
    </source>
</evidence>
<evidence type="ECO:0000259" key="10">
    <source>
        <dbReference type="Pfam" id="PF00391"/>
    </source>
</evidence>
<keyword evidence="7 12" id="KW-0418">Kinase</keyword>
<protein>
    <recommendedName>
        <fullName evidence="4">Pyruvate, phosphate dikinase</fullName>
        <ecNumber evidence="3">2.7.9.1</ecNumber>
    </recommendedName>
    <alternativeName>
        <fullName evidence="9">Pyruvate, orthophosphate dikinase</fullName>
    </alternativeName>
</protein>
<comment type="cofactor">
    <cofactor evidence="1">
        <name>Mg(2+)</name>
        <dbReference type="ChEBI" id="CHEBI:18420"/>
    </cofactor>
</comment>
<dbReference type="GO" id="GO:0016301">
    <property type="term" value="F:kinase activity"/>
    <property type="evidence" value="ECO:0007669"/>
    <property type="project" value="UniProtKB-KW"/>
</dbReference>
<feature type="domain" description="PEP-utilising enzyme mobile" evidence="10">
    <location>
        <begin position="63"/>
        <end position="144"/>
    </location>
</feature>
<dbReference type="GO" id="GO:0050242">
    <property type="term" value="F:pyruvate, phosphate dikinase activity"/>
    <property type="evidence" value="ECO:0007669"/>
    <property type="project" value="UniProtKB-EC"/>
</dbReference>
<dbReference type="InterPro" id="IPR010121">
    <property type="entry name" value="Pyruvate_phosphate_dikinase"/>
</dbReference>
<dbReference type="Gene3D" id="3.50.30.10">
    <property type="entry name" value="Phosphohistidine domain"/>
    <property type="match status" value="1"/>
</dbReference>
<dbReference type="InterPro" id="IPR015813">
    <property type="entry name" value="Pyrv/PenolPyrv_kinase-like_dom"/>
</dbReference>
<proteinExistence type="inferred from homology"/>
<comment type="similarity">
    <text evidence="2">Belongs to the PEP-utilizing enzyme family.</text>
</comment>
<dbReference type="EMBL" id="CADCVB010000181">
    <property type="protein sequence ID" value="CAA9444684.1"/>
    <property type="molecule type" value="Genomic_DNA"/>
</dbReference>
<dbReference type="SUPFAM" id="SSF51621">
    <property type="entry name" value="Phosphoenolpyruvate/pyruvate domain"/>
    <property type="match status" value="1"/>
</dbReference>
<dbReference type="Pfam" id="PF00391">
    <property type="entry name" value="PEP-utilizers"/>
    <property type="match status" value="1"/>
</dbReference>
<dbReference type="SUPFAM" id="SSF52009">
    <property type="entry name" value="Phosphohistidine domain"/>
    <property type="match status" value="1"/>
</dbReference>
<reference evidence="12" key="1">
    <citation type="submission" date="2020-02" db="EMBL/GenBank/DDBJ databases">
        <authorList>
            <person name="Meier V. D."/>
        </authorList>
    </citation>
    <scope>NUCLEOTIDE SEQUENCE</scope>
    <source>
        <strain evidence="12">AVDCRST_MAG78</strain>
    </source>
</reference>
<evidence type="ECO:0000256" key="4">
    <source>
        <dbReference type="ARBA" id="ARBA00020138"/>
    </source>
</evidence>
<dbReference type="AlphaFoldDB" id="A0A6J4QR12"/>
<evidence type="ECO:0000313" key="12">
    <source>
        <dbReference type="EMBL" id="CAA9444684.1"/>
    </source>
</evidence>
<dbReference type="Gene3D" id="1.10.189.10">
    <property type="entry name" value="Pyruvate Phosphate Dikinase, domain 2"/>
    <property type="match status" value="1"/>
</dbReference>
<dbReference type="GO" id="GO:0046872">
    <property type="term" value="F:metal ion binding"/>
    <property type="evidence" value="ECO:0007669"/>
    <property type="project" value="UniProtKB-KW"/>
</dbReference>
<dbReference type="Pfam" id="PF02896">
    <property type="entry name" value="PEP-utilizers_C"/>
    <property type="match status" value="1"/>
</dbReference>
<evidence type="ECO:0000256" key="9">
    <source>
        <dbReference type="ARBA" id="ARBA00032883"/>
    </source>
</evidence>
<dbReference type="PANTHER" id="PTHR22931">
    <property type="entry name" value="PHOSPHOENOLPYRUVATE DIKINASE-RELATED"/>
    <property type="match status" value="1"/>
</dbReference>
<evidence type="ECO:0000256" key="5">
    <source>
        <dbReference type="ARBA" id="ARBA00022679"/>
    </source>
</evidence>
<evidence type="ECO:0000259" key="11">
    <source>
        <dbReference type="Pfam" id="PF02896"/>
    </source>
</evidence>
<evidence type="ECO:0000256" key="2">
    <source>
        <dbReference type="ARBA" id="ARBA00007837"/>
    </source>
</evidence>
<dbReference type="InterPro" id="IPR036637">
    <property type="entry name" value="Phosphohistidine_dom_sf"/>
</dbReference>
<feature type="domain" description="PEP-utilising enzyme C-terminal" evidence="11">
    <location>
        <begin position="160"/>
        <end position="507"/>
    </location>
</feature>
<keyword evidence="12" id="KW-0670">Pyruvate</keyword>
<evidence type="ECO:0000256" key="7">
    <source>
        <dbReference type="ARBA" id="ARBA00022777"/>
    </source>
</evidence>
<evidence type="ECO:0000256" key="6">
    <source>
        <dbReference type="ARBA" id="ARBA00022723"/>
    </source>
</evidence>
<gene>
    <name evidence="12" type="ORF">AVDCRST_MAG78-2761</name>
</gene>
<evidence type="ECO:0000256" key="3">
    <source>
        <dbReference type="ARBA" id="ARBA00011994"/>
    </source>
</evidence>
<sequence>MISHEEALLRVDAASLPDLLHPRVDPEANVRTLARGFAASTGAAVGEIVLDAGEAREKKEAGEPAVLVAEALGSSDKEGMLAAAAVVTGPDGLSSHDLVLLRGAGTPVVFGCEGMEVDAQSGEIRFGEGKVAAGEVVTVDGSGGRILCGEAPVLGPATGEDLEELLSWADGVRTLFVRANADTAEDAARARKFGAEGVGLCRTERMFMKGGCLGAVRRMILAERGSEEEAEAISDLEKGQREDFEELFRAMSGLPVAVRLLDPPLHEFLPGSEDLSERLAASETSEEADDLRRTLETVGALAEATPMLGTRGVRLGLLRPEIYRMQARAVAAAVGSVRREGHEPIVEILVPLVQFPEELKRMKKILREELKDEDILIGATIEAPRACFAAHALALEAPFFSFGTNDLTQTTLGISRDDAKSGFLPEYLKENILEEDPFERVDEEGVGRLMKMARNLGREANPDLALGVCGEHGGEPQSIRFFQEIGIDYVSCSPYRVPVARLAAAQAAIGRPLPGVDGTATS</sequence>
<dbReference type="PANTHER" id="PTHR22931:SF9">
    <property type="entry name" value="PYRUVATE, PHOSPHATE DIKINASE 1, CHLOROPLASTIC"/>
    <property type="match status" value="1"/>
</dbReference>
<keyword evidence="6" id="KW-0479">Metal-binding</keyword>
<keyword evidence="8" id="KW-0460">Magnesium</keyword>
<evidence type="ECO:0000256" key="8">
    <source>
        <dbReference type="ARBA" id="ARBA00022842"/>
    </source>
</evidence>
<dbReference type="InterPro" id="IPR040442">
    <property type="entry name" value="Pyrv_kinase-like_dom_sf"/>
</dbReference>
<dbReference type="InterPro" id="IPR000121">
    <property type="entry name" value="PEP_util_C"/>
</dbReference>
<dbReference type="EC" id="2.7.9.1" evidence="3"/>